<evidence type="ECO:0000256" key="2">
    <source>
        <dbReference type="ARBA" id="ARBA00022475"/>
    </source>
</evidence>
<gene>
    <name evidence="8" type="ORF">J421_5379</name>
</gene>
<feature type="transmembrane region" description="Helical" evidence="6">
    <location>
        <begin position="93"/>
        <end position="110"/>
    </location>
</feature>
<evidence type="ECO:0000313" key="8">
    <source>
        <dbReference type="EMBL" id="AHG92914.1"/>
    </source>
</evidence>
<evidence type="ECO:0000259" key="7">
    <source>
        <dbReference type="Pfam" id="PF05425"/>
    </source>
</evidence>
<feature type="transmembrane region" description="Helical" evidence="6">
    <location>
        <begin position="117"/>
        <end position="138"/>
    </location>
</feature>
<protein>
    <submittedName>
        <fullName evidence="8">Copper resistance D domain protein</fullName>
    </submittedName>
</protein>
<dbReference type="PANTHER" id="PTHR34820:SF4">
    <property type="entry name" value="INNER MEMBRANE PROTEIN YEBZ"/>
    <property type="match status" value="1"/>
</dbReference>
<evidence type="ECO:0000313" key="9">
    <source>
        <dbReference type="Proteomes" id="UP000019151"/>
    </source>
</evidence>
<keyword evidence="3 6" id="KW-0812">Transmembrane</keyword>
<feature type="transmembrane region" description="Helical" evidence="6">
    <location>
        <begin position="16"/>
        <end position="35"/>
    </location>
</feature>
<dbReference type="OrthoDB" id="7032707at2"/>
<feature type="transmembrane region" description="Helical" evidence="6">
    <location>
        <begin position="223"/>
        <end position="245"/>
    </location>
</feature>
<dbReference type="HOGENOM" id="CLU_917526_0_0_0"/>
<dbReference type="PANTHER" id="PTHR34820">
    <property type="entry name" value="INNER MEMBRANE PROTEIN YEBZ"/>
    <property type="match status" value="1"/>
</dbReference>
<dbReference type="InParanoid" id="W0RPI1"/>
<feature type="transmembrane region" description="Helical" evidence="6">
    <location>
        <begin position="266"/>
        <end position="285"/>
    </location>
</feature>
<keyword evidence="8" id="KW-0614">Plasmid</keyword>
<dbReference type="Pfam" id="PF05425">
    <property type="entry name" value="CopD"/>
    <property type="match status" value="1"/>
</dbReference>
<comment type="subcellular location">
    <subcellularLocation>
        <location evidence="1">Cell membrane</location>
        <topology evidence="1">Multi-pass membrane protein</topology>
    </subcellularLocation>
</comment>
<feature type="transmembrane region" description="Helical" evidence="6">
    <location>
        <begin position="56"/>
        <end position="73"/>
    </location>
</feature>
<feature type="domain" description="Copper resistance protein D" evidence="7">
    <location>
        <begin position="185"/>
        <end position="281"/>
    </location>
</feature>
<feature type="transmembrane region" description="Helical" evidence="6">
    <location>
        <begin position="150"/>
        <end position="169"/>
    </location>
</feature>
<keyword evidence="2" id="KW-1003">Cell membrane</keyword>
<evidence type="ECO:0000256" key="1">
    <source>
        <dbReference type="ARBA" id="ARBA00004651"/>
    </source>
</evidence>
<dbReference type="InterPro" id="IPR008457">
    <property type="entry name" value="Cu-R_CopD_dom"/>
</dbReference>
<dbReference type="InterPro" id="IPR032694">
    <property type="entry name" value="CopC/D"/>
</dbReference>
<keyword evidence="5 6" id="KW-0472">Membrane</keyword>
<sequence length="303" mass="31373">MQAEPLIHWPEPIVEYVGFVAQFLALGAVGFRYAALRDRLSAAGVHADAARRAARIGLIGLAVHTVLFVIGLPEAAARAHTTASALLATNPPTAAQAVLLAIGLIGLALASAGRPAGWPAALVGVVLNTLTGVLTGAWTRLVNPVHRVVAGLWIGTLFVLLVAGIASAFRDEDSRARRGAIVADMVNGFSPLALVCGMLVVASGLTTAWRHLNPLSSLWTTPYGYALIVKLLLAAVVFALGAWNWRRVRPTLGGDDAATTIRRSARAELTAAALVLAATAIVVSLPSPRPPRPPGSVPPAGPP</sequence>
<accession>W0RPI1</accession>
<keyword evidence="9" id="KW-1185">Reference proteome</keyword>
<geneLocation type="plasmid" evidence="8 9">
    <name>1</name>
</geneLocation>
<evidence type="ECO:0000256" key="4">
    <source>
        <dbReference type="ARBA" id="ARBA00022989"/>
    </source>
</evidence>
<organism evidence="8 9">
    <name type="scientific">Gemmatirosa kalamazoonensis</name>
    <dbReference type="NCBI Taxonomy" id="861299"/>
    <lineage>
        <taxon>Bacteria</taxon>
        <taxon>Pseudomonadati</taxon>
        <taxon>Gemmatimonadota</taxon>
        <taxon>Gemmatimonadia</taxon>
        <taxon>Gemmatimonadales</taxon>
        <taxon>Gemmatimonadaceae</taxon>
        <taxon>Gemmatirosa</taxon>
    </lineage>
</organism>
<evidence type="ECO:0000256" key="5">
    <source>
        <dbReference type="ARBA" id="ARBA00023136"/>
    </source>
</evidence>
<reference evidence="8 9" key="1">
    <citation type="journal article" date="2014" name="Genome Announc.">
        <title>Genome Sequence and Methylome of Soil Bacterium Gemmatirosa kalamazoonensis KBS708T, a Member of the Rarely Cultivated Gemmatimonadetes Phylum.</title>
        <authorList>
            <person name="Debruyn J.M."/>
            <person name="Radosevich M."/>
            <person name="Wommack K.E."/>
            <person name="Polson S.W."/>
            <person name="Hauser L.J."/>
            <person name="Fawaz M.N."/>
            <person name="Korlach J."/>
            <person name="Tsai Y.C."/>
        </authorList>
    </citation>
    <scope>NUCLEOTIDE SEQUENCE [LARGE SCALE GENOMIC DNA]</scope>
    <source>
        <strain evidence="8 9">KBS708</strain>
        <plasmid evidence="9">Plasmid 1</plasmid>
    </source>
</reference>
<evidence type="ECO:0000256" key="6">
    <source>
        <dbReference type="SAM" id="Phobius"/>
    </source>
</evidence>
<proteinExistence type="predicted"/>
<keyword evidence="4 6" id="KW-1133">Transmembrane helix</keyword>
<dbReference type="Proteomes" id="UP000019151">
    <property type="component" value="Plasmid 1"/>
</dbReference>
<dbReference type="GO" id="GO:0005886">
    <property type="term" value="C:plasma membrane"/>
    <property type="evidence" value="ECO:0007669"/>
    <property type="project" value="UniProtKB-SubCell"/>
</dbReference>
<evidence type="ECO:0000256" key="3">
    <source>
        <dbReference type="ARBA" id="ARBA00022692"/>
    </source>
</evidence>
<feature type="transmembrane region" description="Helical" evidence="6">
    <location>
        <begin position="181"/>
        <end position="203"/>
    </location>
</feature>
<dbReference type="KEGG" id="gba:J421_5379"/>
<dbReference type="AlphaFoldDB" id="W0RPI1"/>
<dbReference type="GO" id="GO:0006825">
    <property type="term" value="P:copper ion transport"/>
    <property type="evidence" value="ECO:0007669"/>
    <property type="project" value="InterPro"/>
</dbReference>
<name>W0RPI1_9BACT</name>
<dbReference type="RefSeq" id="WP_025414230.1">
    <property type="nucleotide sequence ID" value="NZ_CP007129.1"/>
</dbReference>
<dbReference type="EMBL" id="CP007129">
    <property type="protein sequence ID" value="AHG92914.1"/>
    <property type="molecule type" value="Genomic_DNA"/>
</dbReference>